<proteinExistence type="predicted"/>
<dbReference type="HOGENOM" id="CLU_3091237_0_0_1"/>
<evidence type="ECO:0000313" key="2">
    <source>
        <dbReference type="Proteomes" id="UP000009183"/>
    </source>
</evidence>
<name>F6GYJ0_VITVI</name>
<dbReference type="AlphaFoldDB" id="F6GYJ0"/>
<gene>
    <name evidence="1" type="ordered locus">VIT_09s0054g01490</name>
</gene>
<dbReference type="EMBL" id="FN594972">
    <property type="protein sequence ID" value="CCB45026.1"/>
    <property type="molecule type" value="Genomic_DNA"/>
</dbReference>
<organism evidence="1 2">
    <name type="scientific">Vitis vinifera</name>
    <name type="common">Grape</name>
    <dbReference type="NCBI Taxonomy" id="29760"/>
    <lineage>
        <taxon>Eukaryota</taxon>
        <taxon>Viridiplantae</taxon>
        <taxon>Streptophyta</taxon>
        <taxon>Embryophyta</taxon>
        <taxon>Tracheophyta</taxon>
        <taxon>Spermatophyta</taxon>
        <taxon>Magnoliopsida</taxon>
        <taxon>eudicotyledons</taxon>
        <taxon>Gunneridae</taxon>
        <taxon>Pentapetalae</taxon>
        <taxon>rosids</taxon>
        <taxon>Vitales</taxon>
        <taxon>Vitaceae</taxon>
        <taxon>Viteae</taxon>
        <taxon>Vitis</taxon>
    </lineage>
</organism>
<protein>
    <submittedName>
        <fullName evidence="1">Uncharacterized protein</fullName>
    </submittedName>
</protein>
<evidence type="ECO:0000313" key="1">
    <source>
        <dbReference type="EMBL" id="CCB45026.1"/>
    </source>
</evidence>
<dbReference type="PaxDb" id="29760-VIT_09s0054g01490.t01"/>
<accession>F6GYJ0</accession>
<sequence>MGHQGTIVEHWSYETLCLKMLAGRVTKGKLIRTGKLLKPEAQPLPDNSNSTS</sequence>
<keyword evidence="2" id="KW-1185">Reference proteome</keyword>
<dbReference type="Proteomes" id="UP000009183">
    <property type="component" value="Chromosome 9"/>
</dbReference>
<dbReference type="InParanoid" id="F6GYJ0"/>
<reference evidence="2" key="1">
    <citation type="journal article" date="2007" name="Nature">
        <title>The grapevine genome sequence suggests ancestral hexaploidization in major angiosperm phyla.</title>
        <authorList>
            <consortium name="The French-Italian Public Consortium for Grapevine Genome Characterization."/>
            <person name="Jaillon O."/>
            <person name="Aury J.-M."/>
            <person name="Noel B."/>
            <person name="Policriti A."/>
            <person name="Clepet C."/>
            <person name="Casagrande A."/>
            <person name="Choisne N."/>
            <person name="Aubourg S."/>
            <person name="Vitulo N."/>
            <person name="Jubin C."/>
            <person name="Vezzi A."/>
            <person name="Legeai F."/>
            <person name="Hugueney P."/>
            <person name="Dasilva C."/>
            <person name="Horner D."/>
            <person name="Mica E."/>
            <person name="Jublot D."/>
            <person name="Poulain J."/>
            <person name="Bruyere C."/>
            <person name="Billault A."/>
            <person name="Segurens B."/>
            <person name="Gouyvenoux M."/>
            <person name="Ugarte E."/>
            <person name="Cattonaro F."/>
            <person name="Anthouard V."/>
            <person name="Vico V."/>
            <person name="Del Fabbro C."/>
            <person name="Alaux M."/>
            <person name="Di Gaspero G."/>
            <person name="Dumas V."/>
            <person name="Felice N."/>
            <person name="Paillard S."/>
            <person name="Juman I."/>
            <person name="Moroldo M."/>
            <person name="Scalabrin S."/>
            <person name="Canaguier A."/>
            <person name="Le Clainche I."/>
            <person name="Malacrida G."/>
            <person name="Durand E."/>
            <person name="Pesole G."/>
            <person name="Laucou V."/>
            <person name="Chatelet P."/>
            <person name="Merdinoglu D."/>
            <person name="Delledonne M."/>
            <person name="Pezzotti M."/>
            <person name="Lecharny A."/>
            <person name="Scarpelli C."/>
            <person name="Artiguenave F."/>
            <person name="Pe M.E."/>
            <person name="Valle G."/>
            <person name="Morgante M."/>
            <person name="Caboche M."/>
            <person name="Adam-Blondon A.-F."/>
            <person name="Weissenbach J."/>
            <person name="Quetier F."/>
            <person name="Wincker P."/>
        </authorList>
    </citation>
    <scope>NUCLEOTIDE SEQUENCE [LARGE SCALE GENOMIC DNA]</scope>
    <source>
        <strain evidence="2">cv. Pinot noir / PN40024</strain>
    </source>
</reference>